<evidence type="ECO:0000259" key="21">
    <source>
        <dbReference type="Pfam" id="PF02887"/>
    </source>
</evidence>
<dbReference type="FunFam" id="2.40.33.10:FF:000001">
    <property type="entry name" value="Pyruvate kinase"/>
    <property type="match status" value="1"/>
</dbReference>
<dbReference type="GO" id="GO:0000287">
    <property type="term" value="F:magnesium ion binding"/>
    <property type="evidence" value="ECO:0007669"/>
    <property type="project" value="UniProtKB-UniRule"/>
</dbReference>
<evidence type="ECO:0000256" key="3">
    <source>
        <dbReference type="ARBA" id="ARBA00004997"/>
    </source>
</evidence>
<keyword evidence="11 18" id="KW-0418">Kinase</keyword>
<evidence type="ECO:0000256" key="8">
    <source>
        <dbReference type="ARBA" id="ARBA00022679"/>
    </source>
</evidence>
<keyword evidence="13 18" id="KW-0460">Magnesium</keyword>
<dbReference type="InterPro" id="IPR015795">
    <property type="entry name" value="Pyrv_Knase_C"/>
</dbReference>
<comment type="cofactor">
    <cofactor evidence="1">
        <name>Mg(2+)</name>
        <dbReference type="ChEBI" id="CHEBI:18420"/>
    </cofactor>
</comment>
<name>A0A4Y7R7R9_9FIRM</name>
<evidence type="ECO:0000313" key="23">
    <source>
        <dbReference type="Proteomes" id="UP000298324"/>
    </source>
</evidence>
<evidence type="ECO:0000256" key="14">
    <source>
        <dbReference type="ARBA" id="ARBA00022958"/>
    </source>
</evidence>
<dbReference type="InterPro" id="IPR015813">
    <property type="entry name" value="Pyrv/PenolPyrv_kinase-like_dom"/>
</dbReference>
<dbReference type="Gene3D" id="3.40.1380.20">
    <property type="entry name" value="Pyruvate kinase, C-terminal domain"/>
    <property type="match status" value="1"/>
</dbReference>
<evidence type="ECO:0000256" key="5">
    <source>
        <dbReference type="ARBA" id="ARBA00008663"/>
    </source>
</evidence>
<evidence type="ECO:0000256" key="16">
    <source>
        <dbReference type="ARBA" id="ARBA00023317"/>
    </source>
</evidence>
<dbReference type="SUPFAM" id="SSF52009">
    <property type="entry name" value="Phosphohistidine domain"/>
    <property type="match status" value="1"/>
</dbReference>
<dbReference type="EMBL" id="QFGA01000003">
    <property type="protein sequence ID" value="TEB04812.1"/>
    <property type="molecule type" value="Genomic_DNA"/>
</dbReference>
<evidence type="ECO:0000256" key="1">
    <source>
        <dbReference type="ARBA" id="ARBA00001946"/>
    </source>
</evidence>
<dbReference type="Gene3D" id="2.40.33.10">
    <property type="entry name" value="PK beta-barrel domain-like"/>
    <property type="match status" value="1"/>
</dbReference>
<keyword evidence="23" id="KW-1185">Reference proteome</keyword>
<keyword evidence="9" id="KW-0479">Metal-binding</keyword>
<evidence type="ECO:0000256" key="11">
    <source>
        <dbReference type="ARBA" id="ARBA00022777"/>
    </source>
</evidence>
<dbReference type="Gene3D" id="3.50.30.10">
    <property type="entry name" value="Phosphohistidine domain"/>
    <property type="match status" value="1"/>
</dbReference>
<dbReference type="GO" id="GO:0016301">
    <property type="term" value="F:kinase activity"/>
    <property type="evidence" value="ECO:0007669"/>
    <property type="project" value="UniProtKB-KW"/>
</dbReference>
<accession>A0A4Y7R7R9</accession>
<evidence type="ECO:0000259" key="19">
    <source>
        <dbReference type="Pfam" id="PF00224"/>
    </source>
</evidence>
<dbReference type="Gene3D" id="3.20.20.60">
    <property type="entry name" value="Phosphoenolpyruvate-binding domains"/>
    <property type="match status" value="1"/>
</dbReference>
<keyword evidence="14" id="KW-0630">Potassium</keyword>
<gene>
    <name evidence="22" type="primary">pyk</name>
    <name evidence="22" type="ORF">Psch_03574</name>
</gene>
<dbReference type="GO" id="GO:0030955">
    <property type="term" value="F:potassium ion binding"/>
    <property type="evidence" value="ECO:0007669"/>
    <property type="project" value="UniProtKB-UniRule"/>
</dbReference>
<evidence type="ECO:0000256" key="15">
    <source>
        <dbReference type="ARBA" id="ARBA00023152"/>
    </source>
</evidence>
<keyword evidence="10" id="KW-0547">Nucleotide-binding</keyword>
<dbReference type="EC" id="2.7.1.40" evidence="6 17"/>
<dbReference type="SUPFAM" id="SSF51621">
    <property type="entry name" value="Phosphoenolpyruvate/pyruvate domain"/>
    <property type="match status" value="1"/>
</dbReference>
<feature type="domain" description="Pyruvate kinase C-terminal" evidence="21">
    <location>
        <begin position="356"/>
        <end position="469"/>
    </location>
</feature>
<evidence type="ECO:0000256" key="13">
    <source>
        <dbReference type="ARBA" id="ARBA00022842"/>
    </source>
</evidence>
<dbReference type="UniPathway" id="UPA00109">
    <property type="reaction ID" value="UER00188"/>
</dbReference>
<dbReference type="InterPro" id="IPR015793">
    <property type="entry name" value="Pyrv_Knase_brl"/>
</dbReference>
<dbReference type="GO" id="GO:0005524">
    <property type="term" value="F:ATP binding"/>
    <property type="evidence" value="ECO:0007669"/>
    <property type="project" value="UniProtKB-KW"/>
</dbReference>
<dbReference type="GO" id="GO:0004743">
    <property type="term" value="F:pyruvate kinase activity"/>
    <property type="evidence" value="ECO:0007669"/>
    <property type="project" value="UniProtKB-UniRule"/>
</dbReference>
<evidence type="ECO:0000256" key="6">
    <source>
        <dbReference type="ARBA" id="ARBA00012142"/>
    </source>
</evidence>
<comment type="cofactor">
    <cofactor evidence="2">
        <name>K(+)</name>
        <dbReference type="ChEBI" id="CHEBI:29103"/>
    </cofactor>
</comment>
<evidence type="ECO:0000256" key="7">
    <source>
        <dbReference type="ARBA" id="ARBA00018587"/>
    </source>
</evidence>
<dbReference type="SUPFAM" id="SSF50800">
    <property type="entry name" value="PK beta-barrel domain-like"/>
    <property type="match status" value="1"/>
</dbReference>
<comment type="pathway">
    <text evidence="3 18">Carbohydrate degradation; glycolysis; pyruvate from D-glyceraldehyde 3-phosphate: step 5/5.</text>
</comment>
<keyword evidence="8 18" id="KW-0808">Transferase</keyword>
<dbReference type="InterPro" id="IPR040442">
    <property type="entry name" value="Pyrv_kinase-like_dom_sf"/>
</dbReference>
<dbReference type="InterPro" id="IPR008279">
    <property type="entry name" value="PEP-util_enz_mobile_dom"/>
</dbReference>
<dbReference type="Pfam" id="PF00391">
    <property type="entry name" value="PEP-utilizers"/>
    <property type="match status" value="1"/>
</dbReference>
<comment type="similarity">
    <text evidence="5 18">Belongs to the pyruvate kinase family.</text>
</comment>
<dbReference type="InterPro" id="IPR001697">
    <property type="entry name" value="Pyr_Knase"/>
</dbReference>
<dbReference type="RefSeq" id="WP_190259131.1">
    <property type="nucleotide sequence ID" value="NZ_QFGA01000003.1"/>
</dbReference>
<dbReference type="InterPro" id="IPR015806">
    <property type="entry name" value="Pyrv_Knase_insert_dom_sf"/>
</dbReference>
<evidence type="ECO:0000313" key="22">
    <source>
        <dbReference type="EMBL" id="TEB04812.1"/>
    </source>
</evidence>
<protein>
    <recommendedName>
        <fullName evidence="7 17">Pyruvate kinase</fullName>
        <ecNumber evidence="6 17">2.7.1.40</ecNumber>
    </recommendedName>
</protein>
<dbReference type="FunFam" id="3.20.20.60:FF:000001">
    <property type="entry name" value="Pyruvate kinase"/>
    <property type="match status" value="1"/>
</dbReference>
<dbReference type="PANTHER" id="PTHR11817">
    <property type="entry name" value="PYRUVATE KINASE"/>
    <property type="match status" value="1"/>
</dbReference>
<dbReference type="Pfam" id="PF02887">
    <property type="entry name" value="PK_C"/>
    <property type="match status" value="1"/>
</dbReference>
<keyword evidence="12" id="KW-0067">ATP-binding</keyword>
<evidence type="ECO:0000256" key="10">
    <source>
        <dbReference type="ARBA" id="ARBA00022741"/>
    </source>
</evidence>
<dbReference type="InterPro" id="IPR011037">
    <property type="entry name" value="Pyrv_Knase-like_insert_dom_sf"/>
</dbReference>
<evidence type="ECO:0000259" key="20">
    <source>
        <dbReference type="Pfam" id="PF00391"/>
    </source>
</evidence>
<dbReference type="SUPFAM" id="SSF52935">
    <property type="entry name" value="PK C-terminal domain-like"/>
    <property type="match status" value="1"/>
</dbReference>
<evidence type="ECO:0000256" key="18">
    <source>
        <dbReference type="RuleBase" id="RU000504"/>
    </source>
</evidence>
<dbReference type="InterPro" id="IPR036918">
    <property type="entry name" value="Pyrv_Knase_C_sf"/>
</dbReference>
<evidence type="ECO:0000256" key="2">
    <source>
        <dbReference type="ARBA" id="ARBA00001958"/>
    </source>
</evidence>
<dbReference type="PROSITE" id="PS00110">
    <property type="entry name" value="PYRUVATE_KINASE"/>
    <property type="match status" value="1"/>
</dbReference>
<dbReference type="InterPro" id="IPR018209">
    <property type="entry name" value="Pyrv_Knase_AS"/>
</dbReference>
<dbReference type="PRINTS" id="PR01050">
    <property type="entry name" value="PYRUVTKNASE"/>
</dbReference>
<comment type="caution">
    <text evidence="22">The sequence shown here is derived from an EMBL/GenBank/DDBJ whole genome shotgun (WGS) entry which is preliminary data.</text>
</comment>
<reference evidence="22 23" key="1">
    <citation type="journal article" date="2018" name="Environ. Microbiol.">
        <title>Novel energy conservation strategies and behaviour of Pelotomaculum schinkii driving syntrophic propionate catabolism.</title>
        <authorList>
            <person name="Hidalgo-Ahumada C.A.P."/>
            <person name="Nobu M.K."/>
            <person name="Narihiro T."/>
            <person name="Tamaki H."/>
            <person name="Liu W.T."/>
            <person name="Kamagata Y."/>
            <person name="Stams A.J.M."/>
            <person name="Imachi H."/>
            <person name="Sousa D.Z."/>
        </authorList>
    </citation>
    <scope>NUCLEOTIDE SEQUENCE [LARGE SCALE GENOMIC DNA]</scope>
    <source>
        <strain evidence="22 23">HH</strain>
    </source>
</reference>
<dbReference type="InterPro" id="IPR036637">
    <property type="entry name" value="Phosphohistidine_dom_sf"/>
</dbReference>
<proteinExistence type="inferred from homology"/>
<feature type="domain" description="PEP-utilising enzyme mobile" evidence="20">
    <location>
        <begin position="504"/>
        <end position="574"/>
    </location>
</feature>
<feature type="domain" description="Pyruvate kinase barrel" evidence="19">
    <location>
        <begin position="1"/>
        <end position="322"/>
    </location>
</feature>
<evidence type="ECO:0000256" key="9">
    <source>
        <dbReference type="ARBA" id="ARBA00022723"/>
    </source>
</evidence>
<dbReference type="NCBIfam" id="TIGR01064">
    <property type="entry name" value="pyruv_kin"/>
    <property type="match status" value="1"/>
</dbReference>
<comment type="catalytic activity">
    <reaction evidence="18">
        <text>pyruvate + ATP = phosphoenolpyruvate + ADP + H(+)</text>
        <dbReference type="Rhea" id="RHEA:18157"/>
        <dbReference type="ChEBI" id="CHEBI:15361"/>
        <dbReference type="ChEBI" id="CHEBI:15378"/>
        <dbReference type="ChEBI" id="CHEBI:30616"/>
        <dbReference type="ChEBI" id="CHEBI:58702"/>
        <dbReference type="ChEBI" id="CHEBI:456216"/>
        <dbReference type="EC" id="2.7.1.40"/>
    </reaction>
</comment>
<comment type="similarity">
    <text evidence="4">In the C-terminal section; belongs to the PEP-utilizing enzyme family.</text>
</comment>
<dbReference type="Proteomes" id="UP000298324">
    <property type="component" value="Unassembled WGS sequence"/>
</dbReference>
<evidence type="ECO:0000256" key="17">
    <source>
        <dbReference type="NCBIfam" id="TIGR01064"/>
    </source>
</evidence>
<dbReference type="GO" id="GO:0006950">
    <property type="term" value="P:response to stress"/>
    <property type="evidence" value="ECO:0007669"/>
    <property type="project" value="UniProtKB-ARBA"/>
</dbReference>
<evidence type="ECO:0000256" key="12">
    <source>
        <dbReference type="ARBA" id="ARBA00022840"/>
    </source>
</evidence>
<sequence>MRRSKIVCTIGPATDDVAMLKKLLLAGMNVARLNFSHGTHEEHGRRAAAVRRAAAEAGVNVAIMLDTKGPEIRLGYFKEEPVILEENATVTLTTEQIKGDRERIPVTYPGLPGDVKEGDAILIADGLIELKVLSTTPTEILCRVINGGKLASQKGINLPGVEVNLPAVTEKDVQDITFGVEQGFDFIAASFIRKASDVLAIRQVLEEAGANLDIISKIESRQAVNNLDEIIRVSNGIMVARGDLGVEIPAEEVPLVQKDIIERCNLLGKPVVTATQMLDSMINNPRPTRAEASDVANAIFDGTDAVMLSGETAAGKYPLEAVETMARIAERAEAALHYEGMLAKKRGAIPHRTVTDAISYATCASAQDLGAAAIITATESGHTAKMVAKYRPKAPVIAVTPHAAVMRKLALTWGIKPLLAAPKESTDEMMAEAVEASLQAGLIKGGDLIIFTAGVPARVQGTTNLLRVHTVADILARGVGIGRDAVTGVVRVAGDSREAVDKVKQGDVLVAKATDTEYIPAMKKAAAVVTEAGGLTSHAAIVCLEFGIPVVVNVEQATSVLPDGELVTIDGHRGLIYKGAAKVL</sequence>
<keyword evidence="16 22" id="KW-0670">Pyruvate</keyword>
<organism evidence="22 23">
    <name type="scientific">Pelotomaculum schinkii</name>
    <dbReference type="NCBI Taxonomy" id="78350"/>
    <lineage>
        <taxon>Bacteria</taxon>
        <taxon>Bacillati</taxon>
        <taxon>Bacillota</taxon>
        <taxon>Clostridia</taxon>
        <taxon>Eubacteriales</taxon>
        <taxon>Desulfotomaculaceae</taxon>
        <taxon>Pelotomaculum</taxon>
    </lineage>
</organism>
<dbReference type="NCBIfam" id="NF004491">
    <property type="entry name" value="PRK05826.1"/>
    <property type="match status" value="1"/>
</dbReference>
<dbReference type="Pfam" id="PF00224">
    <property type="entry name" value="PK"/>
    <property type="match status" value="1"/>
</dbReference>
<keyword evidence="15 18" id="KW-0324">Glycolysis</keyword>
<dbReference type="AlphaFoldDB" id="A0A4Y7R7R9"/>
<dbReference type="NCBIfam" id="NF004978">
    <property type="entry name" value="PRK06354.1"/>
    <property type="match status" value="1"/>
</dbReference>
<evidence type="ECO:0000256" key="4">
    <source>
        <dbReference type="ARBA" id="ARBA00006237"/>
    </source>
</evidence>